<keyword evidence="3" id="KW-1185">Reference proteome</keyword>
<dbReference type="EMBL" id="UYJE01000385">
    <property type="protein sequence ID" value="VDH92830.1"/>
    <property type="molecule type" value="Genomic_DNA"/>
</dbReference>
<sequence length="105" mass="12314">MDDTITADPIAIERRQLCVDITSAQEKFERASEQIKHMKRLLKDTKIRYKRAVVSEDERIGGNVRIRIMVLKGMLFVYHQYACLKGDEVLEKRMKLCNFSSYSQD</sequence>
<proteinExistence type="predicted"/>
<keyword evidence="1" id="KW-0175">Coiled coil</keyword>
<dbReference type="AlphaFoldDB" id="A0A8B6BMV0"/>
<reference evidence="2" key="1">
    <citation type="submission" date="2018-11" db="EMBL/GenBank/DDBJ databases">
        <authorList>
            <person name="Alioto T."/>
            <person name="Alioto T."/>
        </authorList>
    </citation>
    <scope>NUCLEOTIDE SEQUENCE</scope>
</reference>
<evidence type="ECO:0000313" key="3">
    <source>
        <dbReference type="Proteomes" id="UP000596742"/>
    </source>
</evidence>
<accession>A0A8B6BMV0</accession>
<dbReference type="Proteomes" id="UP000596742">
    <property type="component" value="Unassembled WGS sequence"/>
</dbReference>
<feature type="coiled-coil region" evidence="1">
    <location>
        <begin position="21"/>
        <end position="48"/>
    </location>
</feature>
<comment type="caution">
    <text evidence="2">The sequence shown here is derived from an EMBL/GenBank/DDBJ whole genome shotgun (WGS) entry which is preliminary data.</text>
</comment>
<evidence type="ECO:0000313" key="2">
    <source>
        <dbReference type="EMBL" id="VDH92830.1"/>
    </source>
</evidence>
<organism evidence="2 3">
    <name type="scientific">Mytilus galloprovincialis</name>
    <name type="common">Mediterranean mussel</name>
    <dbReference type="NCBI Taxonomy" id="29158"/>
    <lineage>
        <taxon>Eukaryota</taxon>
        <taxon>Metazoa</taxon>
        <taxon>Spiralia</taxon>
        <taxon>Lophotrochozoa</taxon>
        <taxon>Mollusca</taxon>
        <taxon>Bivalvia</taxon>
        <taxon>Autobranchia</taxon>
        <taxon>Pteriomorphia</taxon>
        <taxon>Mytilida</taxon>
        <taxon>Mytiloidea</taxon>
        <taxon>Mytilidae</taxon>
        <taxon>Mytilinae</taxon>
        <taxon>Mytilus</taxon>
    </lineage>
</organism>
<evidence type="ECO:0000256" key="1">
    <source>
        <dbReference type="SAM" id="Coils"/>
    </source>
</evidence>
<protein>
    <submittedName>
        <fullName evidence="2">Uncharacterized protein</fullName>
    </submittedName>
</protein>
<name>A0A8B6BMV0_MYTGA</name>
<gene>
    <name evidence="2" type="ORF">MGAL_10B088723</name>
</gene>